<gene>
    <name evidence="1" type="ORF">GUA46_06855</name>
</gene>
<dbReference type="EMBL" id="WYET01000003">
    <property type="protein sequence ID" value="NVN18053.1"/>
    <property type="molecule type" value="Genomic_DNA"/>
</dbReference>
<sequence length="60" mass="6196">MFTAVKGLASAPPEIPAYMLIQVGLPDGLMDASAPTNPPIPGVIPISPKAEYPPRSLALI</sequence>
<comment type="caution">
    <text evidence="1">The sequence shown here is derived from an EMBL/GenBank/DDBJ whole genome shotgun (WGS) entry which is preliminary data.</text>
</comment>
<proteinExistence type="predicted"/>
<dbReference type="RefSeq" id="WP_176619855.1">
    <property type="nucleotide sequence ID" value="NZ_WYET01000003.1"/>
</dbReference>
<protein>
    <submittedName>
        <fullName evidence="1">Uncharacterized protein</fullName>
    </submittedName>
</protein>
<evidence type="ECO:0000313" key="2">
    <source>
        <dbReference type="Proteomes" id="UP000558089"/>
    </source>
</evidence>
<accession>A0A850NBK5</accession>
<organism evidence="1 2">
    <name type="scientific">Flagellimonas chongwuensis</name>
    <dbReference type="NCBI Taxonomy" id="2697365"/>
    <lineage>
        <taxon>Bacteria</taxon>
        <taxon>Pseudomonadati</taxon>
        <taxon>Bacteroidota</taxon>
        <taxon>Flavobacteriia</taxon>
        <taxon>Flavobacteriales</taxon>
        <taxon>Flavobacteriaceae</taxon>
        <taxon>Flagellimonas</taxon>
    </lineage>
</organism>
<reference evidence="1 2" key="1">
    <citation type="submission" date="2020-01" db="EMBL/GenBank/DDBJ databases">
        <title>Draft Genome Analysis of Muricauda sp. HICW Isolated from coastal seawater of PR China.</title>
        <authorList>
            <person name="Chen M.-X."/>
        </authorList>
    </citation>
    <scope>NUCLEOTIDE SEQUENCE [LARGE SCALE GENOMIC DNA]</scope>
    <source>
        <strain evidence="1 2">HICW</strain>
    </source>
</reference>
<evidence type="ECO:0000313" key="1">
    <source>
        <dbReference type="EMBL" id="NVN18053.1"/>
    </source>
</evidence>
<name>A0A850NBK5_9FLAO</name>
<dbReference type="Proteomes" id="UP000558089">
    <property type="component" value="Unassembled WGS sequence"/>
</dbReference>
<keyword evidence="2" id="KW-1185">Reference proteome</keyword>
<dbReference type="AlphaFoldDB" id="A0A850NBK5"/>